<reference evidence="1 2" key="1">
    <citation type="submission" date="2007-03" db="EMBL/GenBank/DDBJ databases">
        <title>Complete sequence of chromosome of Methanococcus maripaludis C5.</title>
        <authorList>
            <consortium name="US DOE Joint Genome Institute"/>
            <person name="Copeland A."/>
            <person name="Lucas S."/>
            <person name="Lapidus A."/>
            <person name="Barry K."/>
            <person name="Glavina del Rio T."/>
            <person name="Dalin E."/>
            <person name="Tice H."/>
            <person name="Pitluck S."/>
            <person name="Chertkov O."/>
            <person name="Brettin T."/>
            <person name="Bruce D."/>
            <person name="Han C."/>
            <person name="Detter J.C."/>
            <person name="Schmutz J."/>
            <person name="Larimer F."/>
            <person name="Land M."/>
            <person name="Hauser L."/>
            <person name="Kyrpides N."/>
            <person name="Mikhailova N."/>
            <person name="Sieprawska-Lupa M."/>
            <person name="Whitman W.B."/>
            <person name="Richardson P."/>
        </authorList>
    </citation>
    <scope>NUCLEOTIDE SEQUENCE [LARGE SCALE GENOMIC DNA]</scope>
    <source>
        <strain evidence="2">C5 / ATCC BAA-1333</strain>
    </source>
</reference>
<dbReference type="InterPro" id="IPR011330">
    <property type="entry name" value="Glyco_hydro/deAcase_b/a-brl"/>
</dbReference>
<evidence type="ECO:0000313" key="1">
    <source>
        <dbReference type="EMBL" id="ABO34624.1"/>
    </source>
</evidence>
<dbReference type="Gene3D" id="3.20.20.370">
    <property type="entry name" value="Glycoside hydrolase/deacetylase"/>
    <property type="match status" value="1"/>
</dbReference>
<gene>
    <name evidence="1" type="ordered locus">MmarC5_0308</name>
</gene>
<dbReference type="SUPFAM" id="SSF88713">
    <property type="entry name" value="Glycoside hydrolase/deacetylase"/>
    <property type="match status" value="1"/>
</dbReference>
<dbReference type="KEGG" id="mmq:MmarC5_0308"/>
<dbReference type="RefSeq" id="WP_011868079.1">
    <property type="nucleotide sequence ID" value="NC_009135.1"/>
</dbReference>
<dbReference type="AlphaFoldDB" id="A4FWP9"/>
<name>A4FWP9_METM5</name>
<evidence type="ECO:0008006" key="3">
    <source>
        <dbReference type="Google" id="ProtNLM"/>
    </source>
</evidence>
<dbReference type="Pfam" id="PF10096">
    <property type="entry name" value="DUF2334"/>
    <property type="match status" value="1"/>
</dbReference>
<dbReference type="HOGENOM" id="CLU_078976_0_0_2"/>
<dbReference type="InterPro" id="IPR018763">
    <property type="entry name" value="DUF2334"/>
</dbReference>
<dbReference type="GO" id="GO:0005975">
    <property type="term" value="P:carbohydrate metabolic process"/>
    <property type="evidence" value="ECO:0007669"/>
    <property type="project" value="InterPro"/>
</dbReference>
<dbReference type="GeneID" id="4928211"/>
<organism evidence="1 2">
    <name type="scientific">Methanococcus maripaludis (strain C5 / ATCC BAA-1333)</name>
    <dbReference type="NCBI Taxonomy" id="402880"/>
    <lineage>
        <taxon>Archaea</taxon>
        <taxon>Methanobacteriati</taxon>
        <taxon>Methanobacteriota</taxon>
        <taxon>Methanomada group</taxon>
        <taxon>Methanococci</taxon>
        <taxon>Methanococcales</taxon>
        <taxon>Methanococcaceae</taxon>
        <taxon>Methanococcus</taxon>
    </lineage>
</organism>
<evidence type="ECO:0000313" key="2">
    <source>
        <dbReference type="Proteomes" id="UP000000253"/>
    </source>
</evidence>
<sequence length="268" mass="31877">MKRKTLIFFTLILILSANFARYSLEDNSNEIEKNRFEPIILIHDVSPVYLDDLKEIDEVISKYGYPERTYLFLIVNHANEYPLEENQDFVKYIRYLRTKGYNIELHGYDHIECEFDCNCTLATEKIEKSLEILNYYKIDGISYILPPRYGISEDSKKAMLDNGFSVIIGQYAFEMNNSTVYKYNITNKEYTWYLEENNAENQLEMAKKEYFESEDKYFLSIHPRAVNYGGGIEFLEEFLNFTKEENRFNSEDPIDIYSYFGIKKIDFS</sequence>
<dbReference type="STRING" id="402880.MmarC5_0308"/>
<accession>A4FWP9</accession>
<dbReference type="Proteomes" id="UP000000253">
    <property type="component" value="Chromosome"/>
</dbReference>
<protein>
    <recommendedName>
        <fullName evidence="3">Polysaccharide deacetylase</fullName>
    </recommendedName>
</protein>
<dbReference type="eggNOG" id="arCOG05033">
    <property type="taxonomic scope" value="Archaea"/>
</dbReference>
<dbReference type="EMBL" id="CP000609">
    <property type="protein sequence ID" value="ABO34624.1"/>
    <property type="molecule type" value="Genomic_DNA"/>
</dbReference>
<proteinExistence type="predicted"/>